<evidence type="ECO:0000256" key="5">
    <source>
        <dbReference type="ARBA" id="ARBA00022989"/>
    </source>
</evidence>
<evidence type="ECO:0000259" key="11">
    <source>
        <dbReference type="Pfam" id="PF13967"/>
    </source>
</evidence>
<proteinExistence type="inferred from homology"/>
<feature type="domain" description="CSC1/OSCA1-like 7TM region" evidence="10">
    <location>
        <begin position="738"/>
        <end position="1000"/>
    </location>
</feature>
<keyword evidence="5 9" id="KW-1133">Transmembrane helix</keyword>
<feature type="domain" description="CSC1/OSCA1-like N-terminal transmembrane" evidence="11">
    <location>
        <begin position="239"/>
        <end position="293"/>
    </location>
</feature>
<feature type="transmembrane region" description="Helical" evidence="9">
    <location>
        <begin position="88"/>
        <end position="108"/>
    </location>
</feature>
<evidence type="ECO:0000259" key="12">
    <source>
        <dbReference type="Pfam" id="PF14703"/>
    </source>
</evidence>
<evidence type="ECO:0000313" key="14">
    <source>
        <dbReference type="Proteomes" id="UP000612055"/>
    </source>
</evidence>
<sequence>MAAGSGAVLSNFIINLVVFASCFGLFTLIRVKPWCKRFFASRRYAKDIDLKPKRLPNTLIAWIWPVLTYDEERIIDEIGLDGAMYLRVLRFGFVLFLVVSIWCCIAILPTNLTSDNIVNLLYKQNYDVGDITLEDLKNGTLLINGKLTVAGGWVNTTGNSSTPSGYYNFSLPIAGLMLYSSTLQTLVHNDTPVSVQPTDSMLLGYVVAPAGVGGASYTCPVPYGVNSTSFNTSAYNASDYTCFETQVSSKKDYKFTEFDKFSLANVPTGSDKMWVHLISVYFVVLFTLWMLWQYNKASVVLRLLFLGNSSRGGPSHTVLVTDIPGIYSAVAEGLKEERKRQKSQIQANGVSASQPSEQGKDSSLYGNGVYGNGVPTVSVQVDAGVVLGSPVTPPGSGPPPAPGASTKHVTITLDERPQPSPFVEAAQLARDAVTGVAGGVQSGVAKGKELATTGTLGSLASEGTSKYRLVAADVDPRYAATGGKLEQARTGRSNEELLAELQVIEPEPEALPARYCVDNIPRKPDRRTTKRYRYDVSNDALLAVTKAKKRLRGNPAQGIPPLTPQQLVAQEFCLVYGPYNIAAVNMIADTRTLEPLVSEYNKLMQDFEDWLEMAKLRLKLRKKLRLPRTTLLCMLYGDWEYTKKYDTKWFVKVDSLEFWPTRLEWLKERIRAEQAACGMKVSPSAFVTFNTRRGQAVASNSLHWHDENNWRVVTAPAPFEVVWGNVRMLMATKSVRLLAVWIVYWLMVFFYFIPVSVVQALIEAPKLAAGPLAESPLREIFEAVVPALAMKTFLALVPTILRLFAYFQGATSLSEIDFSVVSRYFLFQVVVLFFGTVIAGSFFNQVKQLLSQPASIVHVLGTAIPMQATFFITYLMTNGMGAKSLAFIRAPQFAIFWVLSKFAGSPRARMRKWTYQYTDAGSNVPDHTLAILLGLVFSCINPFAAMAAFAYFIVNFTGESYNNIYVYRRSYESGGKMWQTVYNQIMVGLYIMQFTMLGLLALREFVYTPLLIPLIITSIGCHIGTLWLYHRPWSVTALHDAAEMDVREADQRREQLLAAAREERKKQYMKRKRRYDAACRQAEDEGNPSPQPFEFDLDQPLHGGRAEKLLMESLEGNGFAMNSCEKEELAEMYKNPVFKVQLDDVRRLVTLKEQVAARLPRLNDWVTQYKRYQRAVAWAKKRGHTDVELPPPMPLDLNIFDEEPGLVDSDQEEEKTASGDGGSEDDVDMPPLAKV</sequence>
<feature type="transmembrane region" description="Helical" evidence="9">
    <location>
        <begin position="929"/>
        <end position="954"/>
    </location>
</feature>
<evidence type="ECO:0000256" key="8">
    <source>
        <dbReference type="SAM" id="MobiDB-lite"/>
    </source>
</evidence>
<feature type="transmembrane region" description="Helical" evidence="9">
    <location>
        <begin position="273"/>
        <end position="292"/>
    </location>
</feature>
<evidence type="ECO:0000256" key="1">
    <source>
        <dbReference type="ARBA" id="ARBA00004141"/>
    </source>
</evidence>
<feature type="region of interest" description="Disordered" evidence="8">
    <location>
        <begin position="1187"/>
        <end position="1235"/>
    </location>
</feature>
<evidence type="ECO:0000256" key="4">
    <source>
        <dbReference type="ARBA" id="ARBA00022692"/>
    </source>
</evidence>
<feature type="compositionally biased region" description="Acidic residues" evidence="8">
    <location>
        <begin position="1199"/>
        <end position="1213"/>
    </location>
</feature>
<dbReference type="InterPro" id="IPR032880">
    <property type="entry name" value="CSC1/OSCA1-like_N"/>
</dbReference>
<keyword evidence="6 9" id="KW-0472">Membrane</keyword>
<keyword evidence="4 9" id="KW-0812">Transmembrane</keyword>
<feature type="transmembrane region" description="Helical" evidence="9">
    <location>
        <begin position="824"/>
        <end position="843"/>
    </location>
</feature>
<organism evidence="13 14">
    <name type="scientific">Edaphochlamys debaryana</name>
    <dbReference type="NCBI Taxonomy" id="47281"/>
    <lineage>
        <taxon>Eukaryota</taxon>
        <taxon>Viridiplantae</taxon>
        <taxon>Chlorophyta</taxon>
        <taxon>core chlorophytes</taxon>
        <taxon>Chlorophyceae</taxon>
        <taxon>CS clade</taxon>
        <taxon>Chlamydomonadales</taxon>
        <taxon>Chlamydomonadales incertae sedis</taxon>
        <taxon>Edaphochlamys</taxon>
    </lineage>
</organism>
<keyword evidence="3" id="KW-0813">Transport</keyword>
<evidence type="ECO:0000256" key="9">
    <source>
        <dbReference type="SAM" id="Phobius"/>
    </source>
</evidence>
<dbReference type="InterPro" id="IPR027815">
    <property type="entry name" value="CSC1/OSCA1-like_cyt"/>
</dbReference>
<dbReference type="Pfam" id="PF13967">
    <property type="entry name" value="RSN1_TM"/>
    <property type="match status" value="2"/>
</dbReference>
<feature type="transmembrane region" description="Helical" evidence="9">
    <location>
        <begin position="981"/>
        <end position="1001"/>
    </location>
</feature>
<feature type="domain" description="CSC1/OSCA1-like cytosolic" evidence="12">
    <location>
        <begin position="568"/>
        <end position="725"/>
    </location>
</feature>
<evidence type="ECO:0000313" key="13">
    <source>
        <dbReference type="EMBL" id="KAG2489802.1"/>
    </source>
</evidence>
<feature type="compositionally biased region" description="Polar residues" evidence="8">
    <location>
        <begin position="343"/>
        <end position="357"/>
    </location>
</feature>
<reference evidence="13" key="1">
    <citation type="journal article" date="2020" name="bioRxiv">
        <title>Comparative genomics of Chlamydomonas.</title>
        <authorList>
            <person name="Craig R.J."/>
            <person name="Hasan A.R."/>
            <person name="Ness R.W."/>
            <person name="Keightley P.D."/>
        </authorList>
    </citation>
    <scope>NUCLEOTIDE SEQUENCE</scope>
    <source>
        <strain evidence="13">CCAP 11/70</strain>
    </source>
</reference>
<dbReference type="GO" id="GO:0005227">
    <property type="term" value="F:calcium-activated cation channel activity"/>
    <property type="evidence" value="ECO:0007669"/>
    <property type="project" value="InterPro"/>
</dbReference>
<feature type="transmembrane region" description="Helical" evidence="9">
    <location>
        <begin position="12"/>
        <end position="31"/>
    </location>
</feature>
<feature type="transmembrane region" description="Helical" evidence="9">
    <location>
        <begin position="780"/>
        <end position="804"/>
    </location>
</feature>
<feature type="transmembrane region" description="Helical" evidence="9">
    <location>
        <begin position="1007"/>
        <end position="1029"/>
    </location>
</feature>
<feature type="region of interest" description="Disordered" evidence="8">
    <location>
        <begin position="338"/>
        <end position="365"/>
    </location>
</feature>
<dbReference type="EMBL" id="JAEHOE010000069">
    <property type="protein sequence ID" value="KAG2489802.1"/>
    <property type="molecule type" value="Genomic_DNA"/>
</dbReference>
<gene>
    <name evidence="13" type="ORF">HYH03_011751</name>
</gene>
<dbReference type="OrthoDB" id="1689567at2759"/>
<evidence type="ECO:0000259" key="10">
    <source>
        <dbReference type="Pfam" id="PF02714"/>
    </source>
</evidence>
<feature type="transmembrane region" description="Helical" evidence="9">
    <location>
        <begin position="887"/>
        <end position="904"/>
    </location>
</feature>
<dbReference type="InterPro" id="IPR003864">
    <property type="entry name" value="CSC1/OSCA1-like_7TM"/>
</dbReference>
<dbReference type="Proteomes" id="UP000612055">
    <property type="component" value="Unassembled WGS sequence"/>
</dbReference>
<comment type="subcellular location">
    <subcellularLocation>
        <location evidence="1">Membrane</location>
        <topology evidence="1">Multi-pass membrane protein</topology>
    </subcellularLocation>
</comment>
<keyword evidence="7" id="KW-0175">Coiled coil</keyword>
<feature type="compositionally biased region" description="Pro residues" evidence="8">
    <location>
        <begin position="391"/>
        <end position="402"/>
    </location>
</feature>
<evidence type="ECO:0000256" key="7">
    <source>
        <dbReference type="SAM" id="Coils"/>
    </source>
</evidence>
<evidence type="ECO:0000256" key="2">
    <source>
        <dbReference type="ARBA" id="ARBA00007779"/>
    </source>
</evidence>
<accession>A0A835XUA2</accession>
<feature type="domain" description="CSC1/OSCA1-like N-terminal transmembrane" evidence="11">
    <location>
        <begin position="7"/>
        <end position="116"/>
    </location>
</feature>
<dbReference type="Pfam" id="PF14703">
    <property type="entry name" value="PHM7_cyt"/>
    <property type="match status" value="1"/>
</dbReference>
<feature type="transmembrane region" description="Helical" evidence="9">
    <location>
        <begin position="737"/>
        <end position="760"/>
    </location>
</feature>
<dbReference type="PANTHER" id="PTHR13018:SF5">
    <property type="entry name" value="RE44586P"/>
    <property type="match status" value="1"/>
</dbReference>
<evidence type="ECO:0000256" key="3">
    <source>
        <dbReference type="ARBA" id="ARBA00022448"/>
    </source>
</evidence>
<feature type="transmembrane region" description="Helical" evidence="9">
    <location>
        <begin position="855"/>
        <end position="875"/>
    </location>
</feature>
<dbReference type="PANTHER" id="PTHR13018">
    <property type="entry name" value="PROBABLE MEMBRANE PROTEIN DUF221-RELATED"/>
    <property type="match status" value="1"/>
</dbReference>
<protein>
    <submittedName>
        <fullName evidence="13">Uncharacterized protein</fullName>
    </submittedName>
</protein>
<dbReference type="InterPro" id="IPR045122">
    <property type="entry name" value="Csc1-like"/>
</dbReference>
<comment type="similarity">
    <text evidence="2">Belongs to the CSC1 (TC 1.A.17) family.</text>
</comment>
<dbReference type="GO" id="GO:0005886">
    <property type="term" value="C:plasma membrane"/>
    <property type="evidence" value="ECO:0007669"/>
    <property type="project" value="TreeGrafter"/>
</dbReference>
<dbReference type="AlphaFoldDB" id="A0A835XUA2"/>
<keyword evidence="14" id="KW-1185">Reference proteome</keyword>
<name>A0A835XUA2_9CHLO</name>
<dbReference type="Pfam" id="PF02714">
    <property type="entry name" value="RSN1_7TM"/>
    <property type="match status" value="1"/>
</dbReference>
<comment type="caution">
    <text evidence="13">The sequence shown here is derived from an EMBL/GenBank/DDBJ whole genome shotgun (WGS) entry which is preliminary data.</text>
</comment>
<feature type="coiled-coil region" evidence="7">
    <location>
        <begin position="1039"/>
        <end position="1085"/>
    </location>
</feature>
<feature type="region of interest" description="Disordered" evidence="8">
    <location>
        <begin position="388"/>
        <end position="407"/>
    </location>
</feature>
<evidence type="ECO:0000256" key="6">
    <source>
        <dbReference type="ARBA" id="ARBA00023136"/>
    </source>
</evidence>